<evidence type="ECO:0000256" key="3">
    <source>
        <dbReference type="ARBA" id="ARBA00023122"/>
    </source>
</evidence>
<dbReference type="InterPro" id="IPR016169">
    <property type="entry name" value="FAD-bd_PCMH_sub2"/>
</dbReference>
<evidence type="ECO:0000313" key="8">
    <source>
        <dbReference type="Proteomes" id="UP000236286"/>
    </source>
</evidence>
<evidence type="ECO:0000256" key="5">
    <source>
        <dbReference type="SAM" id="MobiDB-lite"/>
    </source>
</evidence>
<dbReference type="Proteomes" id="UP000236286">
    <property type="component" value="Unassembled WGS sequence"/>
</dbReference>
<dbReference type="SUPFAM" id="SSF56176">
    <property type="entry name" value="FAD-binding/transporter-associated domain-like"/>
    <property type="match status" value="1"/>
</dbReference>
<dbReference type="CDD" id="cd04590">
    <property type="entry name" value="CBS_pair_CorC_HlyC_assoc"/>
    <property type="match status" value="1"/>
</dbReference>
<dbReference type="Pfam" id="PF00571">
    <property type="entry name" value="CBS"/>
    <property type="match status" value="2"/>
</dbReference>
<reference evidence="7 8" key="1">
    <citation type="submission" date="2017-10" db="EMBL/GenBank/DDBJ databases">
        <title>Genome announcement of Methylocella silvestris TVC from permafrost.</title>
        <authorList>
            <person name="Wang J."/>
            <person name="Geng K."/>
            <person name="Ul-Haque F."/>
            <person name="Crombie A.T."/>
            <person name="Street L.E."/>
            <person name="Wookey P.A."/>
            <person name="Murrell J.C."/>
            <person name="Pratscher J."/>
        </authorList>
    </citation>
    <scope>NUCLEOTIDE SEQUENCE [LARGE SCALE GENOMIC DNA]</scope>
    <source>
        <strain evidence="7 8">TVC</strain>
    </source>
</reference>
<feature type="region of interest" description="Disordered" evidence="5">
    <location>
        <begin position="1"/>
        <end position="26"/>
    </location>
</feature>
<gene>
    <name evidence="7" type="ORF">CR492_08560</name>
</gene>
<sequence>MTIMTERDSPAADAGSDRPQPSKPNLFDRLRSVFGVGGPSIRDDIQDALADSSTAVDVSPQERAMLKNVLGLHEVQVEDVMVPRADIVAVPLDMSLADVLSTFRTAGHSRLPVHGDTLDDPRGMIHIRDLVAYFAAGLPEPAHRGEQDFSEAASGGTPSGAAQTRELASRSGVAAANLWAFPDLDIPLSQANLLRPVLFVPPSMPALDLLVRMQATRTHMALVIDEYGGTDGLASIEDIVEIIVGDIEDEHDFDESPKIEEAPDGSFIVDARAGLEDVSAAIKADLTAISDAEEVETVGGLISTLAGHVPVRGEIIVEGDIEFEILDADPRRVKRVRIRAGAPMSPKTGGADAAEGRS</sequence>
<feature type="domain" description="CBS" evidence="6">
    <location>
        <begin position="193"/>
        <end position="253"/>
    </location>
</feature>
<proteinExistence type="inferred from homology"/>
<name>A0A2J7TI42_METSI</name>
<dbReference type="EMBL" id="PDZR01000007">
    <property type="protein sequence ID" value="PNG26445.1"/>
    <property type="molecule type" value="Genomic_DNA"/>
</dbReference>
<keyword evidence="3 4" id="KW-0129">CBS domain</keyword>
<dbReference type="OrthoDB" id="9797674at2"/>
<evidence type="ECO:0000313" key="7">
    <source>
        <dbReference type="EMBL" id="PNG26445.1"/>
    </source>
</evidence>
<evidence type="ECO:0000259" key="6">
    <source>
        <dbReference type="PROSITE" id="PS51371"/>
    </source>
</evidence>
<dbReference type="Gene3D" id="3.30.465.10">
    <property type="match status" value="1"/>
</dbReference>
<dbReference type="RefSeq" id="WP_102843327.1">
    <property type="nucleotide sequence ID" value="NZ_PDZR01000007.1"/>
</dbReference>
<evidence type="ECO:0000256" key="1">
    <source>
        <dbReference type="ARBA" id="ARBA00006446"/>
    </source>
</evidence>
<evidence type="ECO:0000256" key="4">
    <source>
        <dbReference type="PROSITE-ProRule" id="PRU00703"/>
    </source>
</evidence>
<dbReference type="SUPFAM" id="SSF54631">
    <property type="entry name" value="CBS-domain pair"/>
    <property type="match status" value="1"/>
</dbReference>
<dbReference type="InterPro" id="IPR044751">
    <property type="entry name" value="Ion_transp-like_CBS"/>
</dbReference>
<dbReference type="InterPro" id="IPR036318">
    <property type="entry name" value="FAD-bd_PCMH-like_sf"/>
</dbReference>
<protein>
    <recommendedName>
        <fullName evidence="6">CBS domain-containing protein</fullName>
    </recommendedName>
</protein>
<dbReference type="Pfam" id="PF03471">
    <property type="entry name" value="CorC_HlyC"/>
    <property type="match status" value="1"/>
</dbReference>
<accession>A0A2J7TI42</accession>
<dbReference type="SMART" id="SM01091">
    <property type="entry name" value="CorC_HlyC"/>
    <property type="match status" value="1"/>
</dbReference>
<dbReference type="SMART" id="SM00116">
    <property type="entry name" value="CBS"/>
    <property type="match status" value="2"/>
</dbReference>
<dbReference type="Gene3D" id="3.10.580.10">
    <property type="entry name" value="CBS-domain"/>
    <property type="match status" value="2"/>
</dbReference>
<feature type="domain" description="CBS" evidence="6">
    <location>
        <begin position="81"/>
        <end position="140"/>
    </location>
</feature>
<dbReference type="PROSITE" id="PS51371">
    <property type="entry name" value="CBS"/>
    <property type="match status" value="2"/>
</dbReference>
<dbReference type="GO" id="GO:0005886">
    <property type="term" value="C:plasma membrane"/>
    <property type="evidence" value="ECO:0007669"/>
    <property type="project" value="TreeGrafter"/>
</dbReference>
<evidence type="ECO:0000256" key="2">
    <source>
        <dbReference type="ARBA" id="ARBA00022737"/>
    </source>
</evidence>
<dbReference type="PANTHER" id="PTHR22777:SF27">
    <property type="entry name" value="MAGNESIUM AND COBALT EFFLUX PROTEIN CORC"/>
    <property type="match status" value="1"/>
</dbReference>
<keyword evidence="2" id="KW-0677">Repeat</keyword>
<comment type="caution">
    <text evidence="7">The sequence shown here is derived from an EMBL/GenBank/DDBJ whole genome shotgun (WGS) entry which is preliminary data.</text>
</comment>
<dbReference type="InterPro" id="IPR000644">
    <property type="entry name" value="CBS_dom"/>
</dbReference>
<feature type="compositionally biased region" description="Basic and acidic residues" evidence="5">
    <location>
        <begin position="1"/>
        <end position="10"/>
    </location>
</feature>
<dbReference type="GO" id="GO:0050660">
    <property type="term" value="F:flavin adenine dinucleotide binding"/>
    <property type="evidence" value="ECO:0007669"/>
    <property type="project" value="InterPro"/>
</dbReference>
<organism evidence="7 8">
    <name type="scientific">Methylocella silvestris</name>
    <dbReference type="NCBI Taxonomy" id="199596"/>
    <lineage>
        <taxon>Bacteria</taxon>
        <taxon>Pseudomonadati</taxon>
        <taxon>Pseudomonadota</taxon>
        <taxon>Alphaproteobacteria</taxon>
        <taxon>Hyphomicrobiales</taxon>
        <taxon>Beijerinckiaceae</taxon>
        <taxon>Methylocella</taxon>
    </lineage>
</organism>
<dbReference type="PANTHER" id="PTHR22777">
    <property type="entry name" value="HEMOLYSIN-RELATED"/>
    <property type="match status" value="1"/>
</dbReference>
<comment type="similarity">
    <text evidence="1">Belongs to the UPF0053 family. Hemolysin C subfamily.</text>
</comment>
<dbReference type="InterPro" id="IPR005170">
    <property type="entry name" value="Transptr-assoc_dom"/>
</dbReference>
<dbReference type="InterPro" id="IPR046342">
    <property type="entry name" value="CBS_dom_sf"/>
</dbReference>
<dbReference type="AlphaFoldDB" id="A0A2J7TI42"/>